<evidence type="ECO:0000313" key="9">
    <source>
        <dbReference type="Proteomes" id="UP000177555"/>
    </source>
</evidence>
<evidence type="ECO:0000256" key="2">
    <source>
        <dbReference type="ARBA" id="ARBA00022679"/>
    </source>
</evidence>
<dbReference type="PANTHER" id="PTHR30582:SF2">
    <property type="entry name" value="L,D-TRANSPEPTIDASE YCIB-RELATED"/>
    <property type="match status" value="1"/>
</dbReference>
<comment type="pathway">
    <text evidence="1 6">Cell wall biogenesis; peptidoglycan biosynthesis.</text>
</comment>
<evidence type="ECO:0000256" key="4">
    <source>
        <dbReference type="ARBA" id="ARBA00022984"/>
    </source>
</evidence>
<dbReference type="EMBL" id="MFCP01000008">
    <property type="protein sequence ID" value="OGE29259.1"/>
    <property type="molecule type" value="Genomic_DNA"/>
</dbReference>
<dbReference type="PROSITE" id="PS52029">
    <property type="entry name" value="LD_TPASE"/>
    <property type="match status" value="1"/>
</dbReference>
<name>A0A1F5JKY3_9BACT</name>
<dbReference type="InterPro" id="IPR050979">
    <property type="entry name" value="LD-transpeptidase"/>
</dbReference>
<dbReference type="AlphaFoldDB" id="A0A1F5JKY3"/>
<dbReference type="SUPFAM" id="SSF141523">
    <property type="entry name" value="L,D-transpeptidase catalytic domain-like"/>
    <property type="match status" value="1"/>
</dbReference>
<organism evidence="8 9">
    <name type="scientific">Candidatus Daviesbacteria bacterium RIFCSPHIGHO2_01_FULL_40_11</name>
    <dbReference type="NCBI Taxonomy" id="1797762"/>
    <lineage>
        <taxon>Bacteria</taxon>
        <taxon>Candidatus Daviesiibacteriota</taxon>
    </lineage>
</organism>
<dbReference type="GO" id="GO:0071972">
    <property type="term" value="F:peptidoglycan L,D-transpeptidase activity"/>
    <property type="evidence" value="ECO:0007669"/>
    <property type="project" value="TreeGrafter"/>
</dbReference>
<dbReference type="Gene3D" id="2.40.440.10">
    <property type="entry name" value="L,D-transpeptidase catalytic domain-like"/>
    <property type="match status" value="1"/>
</dbReference>
<dbReference type="UniPathway" id="UPA00219"/>
<comment type="caution">
    <text evidence="8">The sequence shown here is derived from an EMBL/GenBank/DDBJ whole genome shotgun (WGS) entry which is preliminary data.</text>
</comment>
<keyword evidence="2" id="KW-0808">Transferase</keyword>
<reference evidence="8 9" key="1">
    <citation type="journal article" date="2016" name="Nat. Commun.">
        <title>Thousands of microbial genomes shed light on interconnected biogeochemical processes in an aquifer system.</title>
        <authorList>
            <person name="Anantharaman K."/>
            <person name="Brown C.T."/>
            <person name="Hug L.A."/>
            <person name="Sharon I."/>
            <person name="Castelle C.J."/>
            <person name="Probst A.J."/>
            <person name="Thomas B.C."/>
            <person name="Singh A."/>
            <person name="Wilkins M.J."/>
            <person name="Karaoz U."/>
            <person name="Brodie E.L."/>
            <person name="Williams K.H."/>
            <person name="Hubbard S.S."/>
            <person name="Banfield J.F."/>
        </authorList>
    </citation>
    <scope>NUCLEOTIDE SEQUENCE [LARGE SCALE GENOMIC DNA]</scope>
</reference>
<sequence length="170" mass="19572">MSINMKWLKRLLVQIVLIAIFLLTFAPASSVLAEETSKKVEIDLTNQRLYAFEGGQKIYDFVISSGKPWWPTPVGTFKPWIKLLSSRMQGGSVEYGTYYDLPNVPFVIYFGNEEVPNTRGYGLHGTYWHNNFGYPMSHGCVNLRTEDMQKLYFWMDLTTPIRIFGQTPVV</sequence>
<gene>
    <name evidence="8" type="ORF">A2867_05240</name>
</gene>
<dbReference type="GO" id="GO:0071555">
    <property type="term" value="P:cell wall organization"/>
    <property type="evidence" value="ECO:0007669"/>
    <property type="project" value="UniProtKB-UniRule"/>
</dbReference>
<protein>
    <recommendedName>
        <fullName evidence="7">L,D-TPase catalytic domain-containing protein</fullName>
    </recommendedName>
</protein>
<dbReference type="GO" id="GO:0016740">
    <property type="term" value="F:transferase activity"/>
    <property type="evidence" value="ECO:0007669"/>
    <property type="project" value="UniProtKB-KW"/>
</dbReference>
<accession>A0A1F5JKY3</accession>
<dbReference type="Proteomes" id="UP000177555">
    <property type="component" value="Unassembled WGS sequence"/>
</dbReference>
<keyword evidence="5 6" id="KW-0961">Cell wall biogenesis/degradation</keyword>
<dbReference type="GO" id="GO:0005576">
    <property type="term" value="C:extracellular region"/>
    <property type="evidence" value="ECO:0007669"/>
    <property type="project" value="TreeGrafter"/>
</dbReference>
<feature type="domain" description="L,D-TPase catalytic" evidence="7">
    <location>
        <begin position="38"/>
        <end position="164"/>
    </location>
</feature>
<proteinExistence type="predicted"/>
<keyword evidence="4 6" id="KW-0573">Peptidoglycan synthesis</keyword>
<evidence type="ECO:0000256" key="5">
    <source>
        <dbReference type="ARBA" id="ARBA00023316"/>
    </source>
</evidence>
<evidence type="ECO:0000256" key="6">
    <source>
        <dbReference type="PROSITE-ProRule" id="PRU01373"/>
    </source>
</evidence>
<keyword evidence="3 6" id="KW-0133">Cell shape</keyword>
<evidence type="ECO:0000259" key="7">
    <source>
        <dbReference type="PROSITE" id="PS52029"/>
    </source>
</evidence>
<dbReference type="Pfam" id="PF03734">
    <property type="entry name" value="YkuD"/>
    <property type="match status" value="1"/>
</dbReference>
<evidence type="ECO:0000313" key="8">
    <source>
        <dbReference type="EMBL" id="OGE29259.1"/>
    </source>
</evidence>
<dbReference type="PANTHER" id="PTHR30582">
    <property type="entry name" value="L,D-TRANSPEPTIDASE"/>
    <property type="match status" value="1"/>
</dbReference>
<feature type="active site" description="Nucleophile" evidence="6">
    <location>
        <position position="140"/>
    </location>
</feature>
<evidence type="ECO:0000256" key="1">
    <source>
        <dbReference type="ARBA" id="ARBA00004752"/>
    </source>
</evidence>
<evidence type="ECO:0000256" key="3">
    <source>
        <dbReference type="ARBA" id="ARBA00022960"/>
    </source>
</evidence>
<dbReference type="GO" id="GO:0018104">
    <property type="term" value="P:peptidoglycan-protein cross-linking"/>
    <property type="evidence" value="ECO:0007669"/>
    <property type="project" value="TreeGrafter"/>
</dbReference>
<feature type="active site" description="Proton donor/acceptor" evidence="6">
    <location>
        <position position="124"/>
    </location>
</feature>
<dbReference type="InterPro" id="IPR005490">
    <property type="entry name" value="LD_TPept_cat_dom"/>
</dbReference>
<dbReference type="GO" id="GO:0008360">
    <property type="term" value="P:regulation of cell shape"/>
    <property type="evidence" value="ECO:0007669"/>
    <property type="project" value="UniProtKB-UniRule"/>
</dbReference>
<dbReference type="InterPro" id="IPR038063">
    <property type="entry name" value="Transpep_catalytic_dom"/>
</dbReference>
<dbReference type="CDD" id="cd16913">
    <property type="entry name" value="YkuD_like"/>
    <property type="match status" value="1"/>
</dbReference>